<dbReference type="InterPro" id="IPR009000">
    <property type="entry name" value="Transl_B-barrel_sf"/>
</dbReference>
<feature type="domain" description="RimM N-terminal" evidence="1">
    <location>
        <begin position="6"/>
        <end position="29"/>
    </location>
</feature>
<reference evidence="2" key="1">
    <citation type="journal article" date="2013" name="Environ. Microbiol.">
        <title>Microbiota from the distal guts of lean and obese adolescents exhibit partial functional redundancy besides clear differences in community structure.</title>
        <authorList>
            <person name="Ferrer M."/>
            <person name="Ruiz A."/>
            <person name="Lanza F."/>
            <person name="Haange S.B."/>
            <person name="Oberbach A."/>
            <person name="Till H."/>
            <person name="Bargiela R."/>
            <person name="Campoy C."/>
            <person name="Segura M.T."/>
            <person name="Richter M."/>
            <person name="von Bergen M."/>
            <person name="Seifert J."/>
            <person name="Suarez A."/>
        </authorList>
    </citation>
    <scope>NUCLEOTIDE SEQUENCE</scope>
</reference>
<evidence type="ECO:0000259" key="1">
    <source>
        <dbReference type="Pfam" id="PF01782"/>
    </source>
</evidence>
<dbReference type="Gene3D" id="2.40.30.60">
    <property type="entry name" value="RimM"/>
    <property type="match status" value="1"/>
</dbReference>
<sequence>MEEYLEIGQIVNTFGIKGQVKVVPFTDDIT</sequence>
<dbReference type="AlphaFoldDB" id="K1TN18"/>
<dbReference type="InterPro" id="IPR036976">
    <property type="entry name" value="RimM_N_sf"/>
</dbReference>
<protein>
    <submittedName>
        <fullName evidence="2">Protein containing RimM protein domain protein</fullName>
    </submittedName>
</protein>
<dbReference type="GO" id="GO:0006364">
    <property type="term" value="P:rRNA processing"/>
    <property type="evidence" value="ECO:0007669"/>
    <property type="project" value="InterPro"/>
</dbReference>
<dbReference type="EMBL" id="AJWZ01003625">
    <property type="protein sequence ID" value="EKC67705.1"/>
    <property type="molecule type" value="Genomic_DNA"/>
</dbReference>
<comment type="caution">
    <text evidence="2">The sequence shown here is derived from an EMBL/GenBank/DDBJ whole genome shotgun (WGS) entry which is preliminary data.</text>
</comment>
<evidence type="ECO:0000313" key="2">
    <source>
        <dbReference type="EMBL" id="EKC67705.1"/>
    </source>
</evidence>
<gene>
    <name evidence="2" type="ORF">OBE_05311</name>
</gene>
<proteinExistence type="predicted"/>
<organism evidence="2">
    <name type="scientific">human gut metagenome</name>
    <dbReference type="NCBI Taxonomy" id="408170"/>
    <lineage>
        <taxon>unclassified sequences</taxon>
        <taxon>metagenomes</taxon>
        <taxon>organismal metagenomes</taxon>
    </lineage>
</organism>
<accession>K1TN18</accession>
<name>K1TN18_9ZZZZ</name>
<dbReference type="SUPFAM" id="SSF50447">
    <property type="entry name" value="Translation proteins"/>
    <property type="match status" value="1"/>
</dbReference>
<dbReference type="Pfam" id="PF01782">
    <property type="entry name" value="RimM"/>
    <property type="match status" value="1"/>
</dbReference>
<dbReference type="InterPro" id="IPR002676">
    <property type="entry name" value="RimM_N"/>
</dbReference>
<feature type="non-terminal residue" evidence="2">
    <location>
        <position position="30"/>
    </location>
</feature>